<keyword evidence="4 5" id="KW-0472">Membrane</keyword>
<reference evidence="6 7" key="1">
    <citation type="submission" date="2023-11" db="EMBL/GenBank/DDBJ databases">
        <title>Halocaridina rubra genome assembly.</title>
        <authorList>
            <person name="Smith C."/>
        </authorList>
    </citation>
    <scope>NUCLEOTIDE SEQUENCE [LARGE SCALE GENOMIC DNA]</scope>
    <source>
        <strain evidence="6">EP-1</strain>
        <tissue evidence="6">Whole</tissue>
    </source>
</reference>
<feature type="transmembrane region" description="Helical" evidence="5">
    <location>
        <begin position="300"/>
        <end position="323"/>
    </location>
</feature>
<dbReference type="Gene3D" id="1.20.1250.20">
    <property type="entry name" value="MFS general substrate transporter like domains"/>
    <property type="match status" value="1"/>
</dbReference>
<protein>
    <recommendedName>
        <fullName evidence="8">Proton-coupled folate transporter</fullName>
    </recommendedName>
</protein>
<dbReference type="InterPro" id="IPR011701">
    <property type="entry name" value="MFS"/>
</dbReference>
<dbReference type="GO" id="GO:0022857">
    <property type="term" value="F:transmembrane transporter activity"/>
    <property type="evidence" value="ECO:0007669"/>
    <property type="project" value="InterPro"/>
</dbReference>
<keyword evidence="2 5" id="KW-0812">Transmembrane</keyword>
<organism evidence="6 7">
    <name type="scientific">Halocaridina rubra</name>
    <name type="common">Hawaiian red shrimp</name>
    <dbReference type="NCBI Taxonomy" id="373956"/>
    <lineage>
        <taxon>Eukaryota</taxon>
        <taxon>Metazoa</taxon>
        <taxon>Ecdysozoa</taxon>
        <taxon>Arthropoda</taxon>
        <taxon>Crustacea</taxon>
        <taxon>Multicrustacea</taxon>
        <taxon>Malacostraca</taxon>
        <taxon>Eumalacostraca</taxon>
        <taxon>Eucarida</taxon>
        <taxon>Decapoda</taxon>
        <taxon>Pleocyemata</taxon>
        <taxon>Caridea</taxon>
        <taxon>Atyoidea</taxon>
        <taxon>Atyidae</taxon>
        <taxon>Halocaridina</taxon>
    </lineage>
</organism>
<dbReference type="EMBL" id="JAXCGZ010014301">
    <property type="protein sequence ID" value="KAK7071545.1"/>
    <property type="molecule type" value="Genomic_DNA"/>
</dbReference>
<feature type="transmembrane region" description="Helical" evidence="5">
    <location>
        <begin position="109"/>
        <end position="129"/>
    </location>
</feature>
<evidence type="ECO:0000256" key="4">
    <source>
        <dbReference type="ARBA" id="ARBA00023136"/>
    </source>
</evidence>
<proteinExistence type="predicted"/>
<feature type="transmembrane region" description="Helical" evidence="5">
    <location>
        <begin position="206"/>
        <end position="227"/>
    </location>
</feature>
<evidence type="ECO:0000256" key="1">
    <source>
        <dbReference type="ARBA" id="ARBA00004141"/>
    </source>
</evidence>
<sequence length="376" mass="42264">MMREEPEEKTPLLGRSGKCDKTFCTCDDDRHCSTSWLQKVRYFLDNITVEPILFFHSLSYAIDGIFYTNMIIDKTCKIQLNYSNEICVHLDSGNYTAQQDEVQKLSNTYQLYSTWVEYALAMLIVLFLGTWSDVHGRKLPVITPLVGSSLKALGLLINAYFWSLKPFFIVLSYIPYGLCGGTMTIYMATYAFIGDDSSKRARTTRLSVAGVMMFAASPIGHGLGTILYSHGGYILVFGIEFLTSLLSVVYGLLRLKGGSTNKNDRDIARSSAEKKMSFSGIRASTRVVIKKREDYQRAHIIGHICCIWIYMISFASCILLPILSYHYQIEDAILGFAGSASHIFYGVLTGTAPSSWVLYLGTKNLSKWIQFCFAKL</sequence>
<dbReference type="GO" id="GO:0016020">
    <property type="term" value="C:membrane"/>
    <property type="evidence" value="ECO:0007669"/>
    <property type="project" value="UniProtKB-SubCell"/>
</dbReference>
<dbReference type="Pfam" id="PF07690">
    <property type="entry name" value="MFS_1"/>
    <property type="match status" value="1"/>
</dbReference>
<dbReference type="SUPFAM" id="SSF103473">
    <property type="entry name" value="MFS general substrate transporter"/>
    <property type="match status" value="1"/>
</dbReference>
<dbReference type="PANTHER" id="PTHR23507">
    <property type="entry name" value="ZGC:174356"/>
    <property type="match status" value="1"/>
</dbReference>
<evidence type="ECO:0000256" key="3">
    <source>
        <dbReference type="ARBA" id="ARBA00022989"/>
    </source>
</evidence>
<accession>A0AAN9A3X0</accession>
<evidence type="ECO:0000313" key="7">
    <source>
        <dbReference type="Proteomes" id="UP001381693"/>
    </source>
</evidence>
<evidence type="ECO:0000313" key="6">
    <source>
        <dbReference type="EMBL" id="KAK7071545.1"/>
    </source>
</evidence>
<dbReference type="Proteomes" id="UP001381693">
    <property type="component" value="Unassembled WGS sequence"/>
</dbReference>
<dbReference type="AlphaFoldDB" id="A0AAN9A3X0"/>
<name>A0AAN9A3X0_HALRR</name>
<feature type="transmembrane region" description="Helical" evidence="5">
    <location>
        <begin position="141"/>
        <end position="161"/>
    </location>
</feature>
<evidence type="ECO:0000256" key="5">
    <source>
        <dbReference type="SAM" id="Phobius"/>
    </source>
</evidence>
<feature type="transmembrane region" description="Helical" evidence="5">
    <location>
        <begin position="173"/>
        <end position="194"/>
    </location>
</feature>
<evidence type="ECO:0008006" key="8">
    <source>
        <dbReference type="Google" id="ProtNLM"/>
    </source>
</evidence>
<comment type="caution">
    <text evidence="6">The sequence shown here is derived from an EMBL/GenBank/DDBJ whole genome shotgun (WGS) entry which is preliminary data.</text>
</comment>
<gene>
    <name evidence="6" type="ORF">SK128_006179</name>
</gene>
<keyword evidence="3 5" id="KW-1133">Transmembrane helix</keyword>
<keyword evidence="7" id="KW-1185">Reference proteome</keyword>
<feature type="transmembrane region" description="Helical" evidence="5">
    <location>
        <begin position="233"/>
        <end position="253"/>
    </location>
</feature>
<dbReference type="PANTHER" id="PTHR23507:SF1">
    <property type="entry name" value="FI18259P1-RELATED"/>
    <property type="match status" value="1"/>
</dbReference>
<comment type="subcellular location">
    <subcellularLocation>
        <location evidence="1">Membrane</location>
        <topology evidence="1">Multi-pass membrane protein</topology>
    </subcellularLocation>
</comment>
<feature type="transmembrane region" description="Helical" evidence="5">
    <location>
        <begin position="343"/>
        <end position="361"/>
    </location>
</feature>
<evidence type="ECO:0000256" key="2">
    <source>
        <dbReference type="ARBA" id="ARBA00022692"/>
    </source>
</evidence>
<dbReference type="InterPro" id="IPR036259">
    <property type="entry name" value="MFS_trans_sf"/>
</dbReference>